<feature type="compositionally biased region" description="Polar residues" evidence="7">
    <location>
        <begin position="29"/>
        <end position="40"/>
    </location>
</feature>
<accession>A0AAD1GYQ2</accession>
<reference evidence="9 10" key="1">
    <citation type="submission" date="2019-12" db="EMBL/GenBank/DDBJ databases">
        <title>Complete genome sequence of Mycolicibacterium xenopi str. JCM15661T.</title>
        <authorList>
            <person name="Yoshida M."/>
            <person name="Fukano H."/>
            <person name="Asakura T."/>
            <person name="Hoshino Y."/>
        </authorList>
    </citation>
    <scope>NUCLEOTIDE SEQUENCE [LARGE SCALE GENOMIC DNA]</scope>
    <source>
        <strain evidence="9 10">JCM 15661T</strain>
    </source>
</reference>
<dbReference type="InterPro" id="IPR032018">
    <property type="entry name" value="LppA/LppB/LprP"/>
</dbReference>
<evidence type="ECO:0000313" key="10">
    <source>
        <dbReference type="Proteomes" id="UP000464624"/>
    </source>
</evidence>
<evidence type="ECO:0000256" key="5">
    <source>
        <dbReference type="ARBA" id="ARBA00023139"/>
    </source>
</evidence>
<dbReference type="GO" id="GO:0005886">
    <property type="term" value="C:plasma membrane"/>
    <property type="evidence" value="ECO:0007669"/>
    <property type="project" value="UniProtKB-SubCell"/>
</dbReference>
<dbReference type="Proteomes" id="UP000464624">
    <property type="component" value="Chromosome"/>
</dbReference>
<sequence>MRWSTLWFAFAFCLLATACGTNPDGVRNPSMSTEQTAQRENQIRSKPSLEAARAQYEGAMRQMADSIIALVPGLTWNFEENSWNGCGSEYPHIRAKQVYQLIVFSGPIPDAKWPQALQIVKDGVAPFGATQFGVFHDQTGFHDIYLAGPDGIEFRFGTQKASTLSAKSDCRISETDTPSPPSSTSP</sequence>
<dbReference type="Gene3D" id="3.30.2030.20">
    <property type="match status" value="1"/>
</dbReference>
<feature type="region of interest" description="Disordered" evidence="7">
    <location>
        <begin position="24"/>
        <end position="44"/>
    </location>
</feature>
<evidence type="ECO:0000256" key="1">
    <source>
        <dbReference type="ARBA" id="ARBA00004193"/>
    </source>
</evidence>
<evidence type="ECO:0000256" key="7">
    <source>
        <dbReference type="SAM" id="MobiDB-lite"/>
    </source>
</evidence>
<keyword evidence="4" id="KW-0472">Membrane</keyword>
<feature type="region of interest" description="Disordered" evidence="7">
    <location>
        <begin position="167"/>
        <end position="186"/>
    </location>
</feature>
<evidence type="ECO:0000313" key="9">
    <source>
        <dbReference type="EMBL" id="BBU21633.1"/>
    </source>
</evidence>
<keyword evidence="5" id="KW-0564">Palmitate</keyword>
<protein>
    <recommendedName>
        <fullName evidence="11">Lipoprotein LppV</fullName>
    </recommendedName>
</protein>
<organism evidence="9 10">
    <name type="scientific">Mycobacterium xenopi</name>
    <dbReference type="NCBI Taxonomy" id="1789"/>
    <lineage>
        <taxon>Bacteria</taxon>
        <taxon>Bacillati</taxon>
        <taxon>Actinomycetota</taxon>
        <taxon>Actinomycetes</taxon>
        <taxon>Mycobacteriales</taxon>
        <taxon>Mycobacteriaceae</taxon>
        <taxon>Mycobacterium</taxon>
    </lineage>
</organism>
<keyword evidence="3 8" id="KW-0732">Signal</keyword>
<comment type="subcellular location">
    <subcellularLocation>
        <location evidence="1">Cell membrane</location>
        <topology evidence="1">Lipid-anchor</topology>
    </subcellularLocation>
</comment>
<dbReference type="EMBL" id="AP022314">
    <property type="protein sequence ID" value="BBU21633.1"/>
    <property type="molecule type" value="Genomic_DNA"/>
</dbReference>
<feature type="chain" id="PRO_5042034123" description="Lipoprotein LppV" evidence="8">
    <location>
        <begin position="19"/>
        <end position="186"/>
    </location>
</feature>
<evidence type="ECO:0000256" key="3">
    <source>
        <dbReference type="ARBA" id="ARBA00022729"/>
    </source>
</evidence>
<gene>
    <name evidence="9" type="primary">lppV_1</name>
    <name evidence="9" type="ORF">MYXE_14220</name>
</gene>
<proteinExistence type="predicted"/>
<evidence type="ECO:0000256" key="2">
    <source>
        <dbReference type="ARBA" id="ARBA00022475"/>
    </source>
</evidence>
<dbReference type="Pfam" id="PF16708">
    <property type="entry name" value="LppA"/>
    <property type="match status" value="1"/>
</dbReference>
<dbReference type="KEGG" id="mxe:MYXE_14220"/>
<evidence type="ECO:0000256" key="4">
    <source>
        <dbReference type="ARBA" id="ARBA00023136"/>
    </source>
</evidence>
<dbReference type="RefSeq" id="WP_085194093.1">
    <property type="nucleotide sequence ID" value="NZ_AP022314.1"/>
</dbReference>
<dbReference type="PROSITE" id="PS51257">
    <property type="entry name" value="PROKAR_LIPOPROTEIN"/>
    <property type="match status" value="1"/>
</dbReference>
<feature type="signal peptide" evidence="8">
    <location>
        <begin position="1"/>
        <end position="18"/>
    </location>
</feature>
<name>A0AAD1GYQ2_MYCXE</name>
<evidence type="ECO:0008006" key="11">
    <source>
        <dbReference type="Google" id="ProtNLM"/>
    </source>
</evidence>
<keyword evidence="6" id="KW-0449">Lipoprotein</keyword>
<evidence type="ECO:0000256" key="8">
    <source>
        <dbReference type="SAM" id="SignalP"/>
    </source>
</evidence>
<keyword evidence="2" id="KW-1003">Cell membrane</keyword>
<dbReference type="AlphaFoldDB" id="A0AAD1GYQ2"/>
<evidence type="ECO:0000256" key="6">
    <source>
        <dbReference type="ARBA" id="ARBA00023288"/>
    </source>
</evidence>